<keyword evidence="2" id="KW-1185">Reference proteome</keyword>
<evidence type="ECO:0000313" key="2">
    <source>
        <dbReference type="Proteomes" id="UP001060215"/>
    </source>
</evidence>
<reference evidence="1 2" key="1">
    <citation type="journal article" date="2022" name="Plant J.">
        <title>Chromosome-level genome of Camellia lanceoleosa provides a valuable resource for understanding genome evolution and self-incompatibility.</title>
        <authorList>
            <person name="Gong W."/>
            <person name="Xiao S."/>
            <person name="Wang L."/>
            <person name="Liao Z."/>
            <person name="Chang Y."/>
            <person name="Mo W."/>
            <person name="Hu G."/>
            <person name="Li W."/>
            <person name="Zhao G."/>
            <person name="Zhu H."/>
            <person name="Hu X."/>
            <person name="Ji K."/>
            <person name="Xiang X."/>
            <person name="Song Q."/>
            <person name="Yuan D."/>
            <person name="Jin S."/>
            <person name="Zhang L."/>
        </authorList>
    </citation>
    <scope>NUCLEOTIDE SEQUENCE [LARGE SCALE GENOMIC DNA]</scope>
    <source>
        <strain evidence="1">SQ_2022a</strain>
    </source>
</reference>
<proteinExistence type="predicted"/>
<name>A0ACC0IWX5_9ERIC</name>
<evidence type="ECO:0000313" key="1">
    <source>
        <dbReference type="EMBL" id="KAI8030422.1"/>
    </source>
</evidence>
<dbReference type="Proteomes" id="UP001060215">
    <property type="component" value="Chromosome 1"/>
</dbReference>
<comment type="caution">
    <text evidence="1">The sequence shown here is derived from an EMBL/GenBank/DDBJ whole genome shotgun (WGS) entry which is preliminary data.</text>
</comment>
<organism evidence="1 2">
    <name type="scientific">Camellia lanceoleosa</name>
    <dbReference type="NCBI Taxonomy" id="1840588"/>
    <lineage>
        <taxon>Eukaryota</taxon>
        <taxon>Viridiplantae</taxon>
        <taxon>Streptophyta</taxon>
        <taxon>Embryophyta</taxon>
        <taxon>Tracheophyta</taxon>
        <taxon>Spermatophyta</taxon>
        <taxon>Magnoliopsida</taxon>
        <taxon>eudicotyledons</taxon>
        <taxon>Gunneridae</taxon>
        <taxon>Pentapetalae</taxon>
        <taxon>asterids</taxon>
        <taxon>Ericales</taxon>
        <taxon>Theaceae</taxon>
        <taxon>Camellia</taxon>
    </lineage>
</organism>
<sequence>MTPARQYMEIAPFFFTSHSSSYHDSVLPMTRNAYVQQTFLALNSDPLRMFDDLAQNFLELVLKPSYREALFESDGPVDEDVLRQFENEVKDKVKIARLMIVESKKLYVYQLKIQKV</sequence>
<dbReference type="EMBL" id="CM045758">
    <property type="protein sequence ID" value="KAI8030422.1"/>
    <property type="molecule type" value="Genomic_DNA"/>
</dbReference>
<gene>
    <name evidence="1" type="ORF">LOK49_LG01G03141</name>
</gene>
<accession>A0ACC0IWX5</accession>
<protein>
    <submittedName>
        <fullName evidence="1">Galacturonosyltransferase 9</fullName>
    </submittedName>
</protein>